<keyword evidence="3 8" id="KW-0813">Transport</keyword>
<evidence type="ECO:0000256" key="7">
    <source>
        <dbReference type="ARBA" id="ARBA00023136"/>
    </source>
</evidence>
<dbReference type="GO" id="GO:0055085">
    <property type="term" value="P:transmembrane transport"/>
    <property type="evidence" value="ECO:0007669"/>
    <property type="project" value="InterPro"/>
</dbReference>
<dbReference type="CDD" id="cd06261">
    <property type="entry name" value="TM_PBP2"/>
    <property type="match status" value="1"/>
</dbReference>
<keyword evidence="4" id="KW-1003">Cell membrane</keyword>
<keyword evidence="6 8" id="KW-1133">Transmembrane helix</keyword>
<comment type="similarity">
    <text evidence="2">Belongs to the binding-protein-dependent transport system permease family. CysTW subfamily.</text>
</comment>
<sequence>MKKRYLYLLLFPGVLFLTVFMIIPILMTIGTTFFNESGGFSIQGYLDFFQDRYFIEILLTTLRVSLFTTIICILLGFPAAYYISKLKQRKKAIMLLLTIFPLLTSPVVRSFSWMVIIGKNGVVNKLLMGMGLIEKPLDILYTPTAIIIGLVHLFLPLIIVTLVGVMENIETDLLKAAESLGASRLAVFSKVIIPLSVPGLVIGSILVFVGSFTAYTTPALLGGKQRVISTFLYQNAITLNEWQVASIVATIMIAVTVLIISIMNGLAKKLNPKG</sequence>
<dbReference type="SUPFAM" id="SSF161098">
    <property type="entry name" value="MetI-like"/>
    <property type="match status" value="1"/>
</dbReference>
<organism evidence="10 11">
    <name type="scientific">Peribacillus simplex</name>
    <dbReference type="NCBI Taxonomy" id="1478"/>
    <lineage>
        <taxon>Bacteria</taxon>
        <taxon>Bacillati</taxon>
        <taxon>Bacillota</taxon>
        <taxon>Bacilli</taxon>
        <taxon>Bacillales</taxon>
        <taxon>Bacillaceae</taxon>
        <taxon>Peribacillus</taxon>
    </lineage>
</organism>
<feature type="transmembrane region" description="Helical" evidence="8">
    <location>
        <begin position="7"/>
        <end position="33"/>
    </location>
</feature>
<evidence type="ECO:0000313" key="11">
    <source>
        <dbReference type="Proteomes" id="UP000317770"/>
    </source>
</evidence>
<dbReference type="AlphaFoldDB" id="A0A8B5XT44"/>
<feature type="transmembrane region" description="Helical" evidence="8">
    <location>
        <begin position="242"/>
        <end position="267"/>
    </location>
</feature>
<dbReference type="EMBL" id="VNKI01000014">
    <property type="protein sequence ID" value="TVX76682.1"/>
    <property type="molecule type" value="Genomic_DNA"/>
</dbReference>
<evidence type="ECO:0000256" key="1">
    <source>
        <dbReference type="ARBA" id="ARBA00004651"/>
    </source>
</evidence>
<protein>
    <submittedName>
        <fullName evidence="10">ABC transporter permease</fullName>
    </submittedName>
</protein>
<evidence type="ECO:0000256" key="4">
    <source>
        <dbReference type="ARBA" id="ARBA00022475"/>
    </source>
</evidence>
<feature type="transmembrane region" description="Helical" evidence="8">
    <location>
        <begin position="187"/>
        <end position="212"/>
    </location>
</feature>
<feature type="transmembrane region" description="Helical" evidence="8">
    <location>
        <begin position="139"/>
        <end position="166"/>
    </location>
</feature>
<gene>
    <name evidence="10" type="ORF">FQP34_24320</name>
</gene>
<dbReference type="RefSeq" id="WP_144480753.1">
    <property type="nucleotide sequence ID" value="NZ_CABIYS010000002.1"/>
</dbReference>
<dbReference type="Pfam" id="PF00528">
    <property type="entry name" value="BPD_transp_1"/>
    <property type="match status" value="1"/>
</dbReference>
<evidence type="ECO:0000313" key="10">
    <source>
        <dbReference type="EMBL" id="TVX76682.1"/>
    </source>
</evidence>
<proteinExistence type="inferred from homology"/>
<evidence type="ECO:0000256" key="8">
    <source>
        <dbReference type="RuleBase" id="RU363032"/>
    </source>
</evidence>
<keyword evidence="5 8" id="KW-0812">Transmembrane</keyword>
<name>A0A8B5XT44_9BACI</name>
<dbReference type="Proteomes" id="UP000317770">
    <property type="component" value="Unassembled WGS sequence"/>
</dbReference>
<comment type="subcellular location">
    <subcellularLocation>
        <location evidence="1 8">Cell membrane</location>
        <topology evidence="1 8">Multi-pass membrane protein</topology>
    </subcellularLocation>
</comment>
<dbReference type="GO" id="GO:0005886">
    <property type="term" value="C:plasma membrane"/>
    <property type="evidence" value="ECO:0007669"/>
    <property type="project" value="UniProtKB-SubCell"/>
</dbReference>
<dbReference type="PROSITE" id="PS50928">
    <property type="entry name" value="ABC_TM1"/>
    <property type="match status" value="1"/>
</dbReference>
<keyword evidence="7 8" id="KW-0472">Membrane</keyword>
<dbReference type="Gene3D" id="1.10.3720.10">
    <property type="entry name" value="MetI-like"/>
    <property type="match status" value="1"/>
</dbReference>
<dbReference type="PANTHER" id="PTHR42929">
    <property type="entry name" value="INNER MEMBRANE ABC TRANSPORTER PERMEASE PROTEIN YDCU-RELATED-RELATED"/>
    <property type="match status" value="1"/>
</dbReference>
<accession>A0A8B5XT44</accession>
<dbReference type="PANTHER" id="PTHR42929:SF1">
    <property type="entry name" value="INNER MEMBRANE ABC TRANSPORTER PERMEASE PROTEIN YDCU-RELATED"/>
    <property type="match status" value="1"/>
</dbReference>
<evidence type="ECO:0000256" key="2">
    <source>
        <dbReference type="ARBA" id="ARBA00007069"/>
    </source>
</evidence>
<dbReference type="InterPro" id="IPR035906">
    <property type="entry name" value="MetI-like_sf"/>
</dbReference>
<feature type="transmembrane region" description="Helical" evidence="8">
    <location>
        <begin position="95"/>
        <end position="119"/>
    </location>
</feature>
<evidence type="ECO:0000256" key="5">
    <source>
        <dbReference type="ARBA" id="ARBA00022692"/>
    </source>
</evidence>
<evidence type="ECO:0000256" key="3">
    <source>
        <dbReference type="ARBA" id="ARBA00022448"/>
    </source>
</evidence>
<feature type="domain" description="ABC transmembrane type-1" evidence="9">
    <location>
        <begin position="58"/>
        <end position="263"/>
    </location>
</feature>
<evidence type="ECO:0000259" key="9">
    <source>
        <dbReference type="PROSITE" id="PS50928"/>
    </source>
</evidence>
<feature type="transmembrane region" description="Helical" evidence="8">
    <location>
        <begin position="53"/>
        <end position="83"/>
    </location>
</feature>
<comment type="caution">
    <text evidence="10">The sequence shown here is derived from an EMBL/GenBank/DDBJ whole genome shotgun (WGS) entry which is preliminary data.</text>
</comment>
<dbReference type="InterPro" id="IPR000515">
    <property type="entry name" value="MetI-like"/>
</dbReference>
<evidence type="ECO:0000256" key="6">
    <source>
        <dbReference type="ARBA" id="ARBA00022989"/>
    </source>
</evidence>
<reference evidence="10 11" key="1">
    <citation type="submission" date="2019-07" db="EMBL/GenBank/DDBJ databases">
        <title>Genome assembly of Bacillus simplex strain GGC-P6A.</title>
        <authorList>
            <person name="Jennings M.E."/>
            <person name="Barton H.A."/>
        </authorList>
    </citation>
    <scope>NUCLEOTIDE SEQUENCE [LARGE SCALE GENOMIC DNA]</scope>
    <source>
        <strain evidence="10 11">GGC-P6A</strain>
    </source>
</reference>